<sequence>MFIDDSLQDAYCRVRQQFDYSPYPRVAIATSVKALTHLLFPASLTTANYLRDRCIVYSEGKQILDVGCGSGVTSLVLAEANPGAKIVGIDISQASIEMARQRLQYHGFDHAEFHVMGFEELPQLNQKFDYINCDETLYLLPDQVEGLKAMRSVLQPDGMLKANLHSFYQRIEFFRAQKLSKLLGLMDRTPTDREYSIMKSVMASLQDTVLLKSGTWLPAPNHDDEFMQANYFLQSDKGFTIPEMFSLLQQSDLQFVSMVNWKGWDLATLFVENQTVHPTEAQKIPEYLAQFLANATTEQKLHFYELLNPIHRLLDFWCGLVQPSTTTNASPDQWQREDWGRATAHLHPVLKNQVLSEKIERSLAYLQPFDIIEQGSSKPQHSINTAICLKLLWDGAKTMGDLVAAWGKIKPKINLRMRSAICANLEVGDLLPEAISELEAFTEVQQTLIDLESDKFVLLELR</sequence>
<organism evidence="2 3">
    <name type="scientific">Tumidithrix elongata BACA0141</name>
    <dbReference type="NCBI Taxonomy" id="2716417"/>
    <lineage>
        <taxon>Bacteria</taxon>
        <taxon>Bacillati</taxon>
        <taxon>Cyanobacteriota</taxon>
        <taxon>Cyanophyceae</taxon>
        <taxon>Pseudanabaenales</taxon>
        <taxon>Pseudanabaenaceae</taxon>
        <taxon>Tumidithrix</taxon>
        <taxon>Tumidithrix elongata</taxon>
    </lineage>
</organism>
<keyword evidence="3" id="KW-1185">Reference proteome</keyword>
<dbReference type="EMBL" id="JAZBJZ010000026">
    <property type="protein sequence ID" value="MEE3716808.1"/>
    <property type="molecule type" value="Genomic_DNA"/>
</dbReference>
<accession>A0AAW9PWQ7</accession>
<name>A0AAW9PWQ7_9CYAN</name>
<dbReference type="CDD" id="cd02440">
    <property type="entry name" value="AdoMet_MTases"/>
    <property type="match status" value="1"/>
</dbReference>
<dbReference type="Proteomes" id="UP001333818">
    <property type="component" value="Unassembled WGS sequence"/>
</dbReference>
<dbReference type="Gene3D" id="3.40.50.150">
    <property type="entry name" value="Vaccinia Virus protein VP39"/>
    <property type="match status" value="1"/>
</dbReference>
<evidence type="ECO:0000313" key="3">
    <source>
        <dbReference type="Proteomes" id="UP001333818"/>
    </source>
</evidence>
<keyword evidence="2" id="KW-0489">Methyltransferase</keyword>
<keyword evidence="2" id="KW-0808">Transferase</keyword>
<dbReference type="GO" id="GO:0008168">
    <property type="term" value="F:methyltransferase activity"/>
    <property type="evidence" value="ECO:0007669"/>
    <property type="project" value="UniProtKB-KW"/>
</dbReference>
<dbReference type="SUPFAM" id="SSF53335">
    <property type="entry name" value="S-adenosyl-L-methionine-dependent methyltransferases"/>
    <property type="match status" value="1"/>
</dbReference>
<dbReference type="Pfam" id="PF13847">
    <property type="entry name" value="Methyltransf_31"/>
    <property type="match status" value="1"/>
</dbReference>
<proteinExistence type="predicted"/>
<dbReference type="GO" id="GO:0032259">
    <property type="term" value="P:methylation"/>
    <property type="evidence" value="ECO:0007669"/>
    <property type="project" value="UniProtKB-KW"/>
</dbReference>
<gene>
    <name evidence="2" type="ORF">V2H45_08625</name>
</gene>
<reference evidence="2" key="1">
    <citation type="submission" date="2024-01" db="EMBL/GenBank/DDBJ databases">
        <title>Bank of Algae and Cyanobacteria of the Azores (BACA) strain genomes.</title>
        <authorList>
            <person name="Luz R."/>
            <person name="Cordeiro R."/>
            <person name="Fonseca A."/>
            <person name="Goncalves V."/>
        </authorList>
    </citation>
    <scope>NUCLEOTIDE SEQUENCE</scope>
    <source>
        <strain evidence="2">BACA0141</strain>
    </source>
</reference>
<dbReference type="PANTHER" id="PTHR45128">
    <property type="entry name" value="METHYLTRANSFERASE TYPE 11"/>
    <property type="match status" value="1"/>
</dbReference>
<evidence type="ECO:0000313" key="2">
    <source>
        <dbReference type="EMBL" id="MEE3716808.1"/>
    </source>
</evidence>
<dbReference type="PANTHER" id="PTHR45128:SF1">
    <property type="entry name" value="S-ADENOSYLMETHIONINE-DEPENDENT METHYLTRANSFERASE RV2258C"/>
    <property type="match status" value="1"/>
</dbReference>
<dbReference type="EC" id="2.1.-.-" evidence="2"/>
<evidence type="ECO:0000259" key="1">
    <source>
        <dbReference type="Pfam" id="PF13847"/>
    </source>
</evidence>
<comment type="caution">
    <text evidence="2">The sequence shown here is derived from an EMBL/GenBank/DDBJ whole genome shotgun (WGS) entry which is preliminary data.</text>
</comment>
<dbReference type="InterPro" id="IPR053173">
    <property type="entry name" value="SAM-binding_MTase"/>
</dbReference>
<dbReference type="InterPro" id="IPR029063">
    <property type="entry name" value="SAM-dependent_MTases_sf"/>
</dbReference>
<feature type="domain" description="Methyltransferase" evidence="1">
    <location>
        <begin position="59"/>
        <end position="166"/>
    </location>
</feature>
<dbReference type="AlphaFoldDB" id="A0AAW9PWQ7"/>
<dbReference type="InterPro" id="IPR025714">
    <property type="entry name" value="Methyltranfer_dom"/>
</dbReference>
<protein>
    <submittedName>
        <fullName evidence="2">Class I SAM-dependent methyltransferase</fullName>
        <ecNumber evidence="2">2.1.-.-</ecNumber>
    </submittedName>
</protein>
<dbReference type="RefSeq" id="WP_330483237.1">
    <property type="nucleotide sequence ID" value="NZ_JAZBJZ010000026.1"/>
</dbReference>